<dbReference type="EMBL" id="LAZR01000001">
    <property type="protein sequence ID" value="KKO12797.1"/>
    <property type="molecule type" value="Genomic_DNA"/>
</dbReference>
<sequence>MLVRFGKTCSVALATVLSVAMLWSVAASAQTYRKGQHIEVAYEGWEQNDDGSYSFLFGYHNENWEEELDIPVGENNFFSPGDADRGQPTHFLPRRNRFTFKVQVPADWGDKELAWTVTSNGETRTAYATLAKDYVVDSVVIASETGSLGAGTSTPESRANTAPQVTVLGDTIRNVRVGEPLTLQARVDDDGLPTPGNVGNFRYPLASRTASSEMRRFKDAPSRITVGKTNGLFLSWNVYRGEGKATFSPQQVKPWEDTRASANSPWGAYWTPPPIPEDGVYEVSVTFDEPGQYILWGRADDGGLYHDQYVTVNVNP</sequence>
<reference evidence="1" key="1">
    <citation type="journal article" date="2015" name="Nature">
        <title>Complex archaea that bridge the gap between prokaryotes and eukaryotes.</title>
        <authorList>
            <person name="Spang A."/>
            <person name="Saw J.H."/>
            <person name="Jorgensen S.L."/>
            <person name="Zaremba-Niedzwiedzka K."/>
            <person name="Martijn J."/>
            <person name="Lind A.E."/>
            <person name="van Eijk R."/>
            <person name="Schleper C."/>
            <person name="Guy L."/>
            <person name="Ettema T.J."/>
        </authorList>
    </citation>
    <scope>NUCLEOTIDE SEQUENCE</scope>
</reference>
<protein>
    <submittedName>
        <fullName evidence="1">Uncharacterized protein</fullName>
    </submittedName>
</protein>
<organism evidence="1">
    <name type="scientific">marine sediment metagenome</name>
    <dbReference type="NCBI Taxonomy" id="412755"/>
    <lineage>
        <taxon>unclassified sequences</taxon>
        <taxon>metagenomes</taxon>
        <taxon>ecological metagenomes</taxon>
    </lineage>
</organism>
<gene>
    <name evidence="1" type="ORF">LCGC14_0008140</name>
</gene>
<accession>A0A0F9YKP9</accession>
<dbReference type="AlphaFoldDB" id="A0A0F9YKP9"/>
<evidence type="ECO:0000313" key="1">
    <source>
        <dbReference type="EMBL" id="KKO12797.1"/>
    </source>
</evidence>
<comment type="caution">
    <text evidence="1">The sequence shown here is derived from an EMBL/GenBank/DDBJ whole genome shotgun (WGS) entry which is preliminary data.</text>
</comment>
<proteinExistence type="predicted"/>
<name>A0A0F9YKP9_9ZZZZ</name>